<sequence length="341" mass="38365">MILSRRPLRPSDLKFEAKSCLLCQWRTFSTSYRYLAEKETPSAPIVPESPLADAPRAYGKAVTEFTPKPLGRPIGLPDPPKSGENSGVETRSWSQRRADFVDYDKHLVRRKELTQKMATPYFREWSNMRLHKGKSFLAPPRLFKGERALYFPNMQGQTLSKDALPKDTTPMFEDKVSIVSVFSSVWAEGQAATFAAEKENPELHEVVRNSGGVAQMVQINIEENALKAMLIKLFMPSLRSKIGRGNWDRYFVIRKGVTQEIRDSIGLLNSKVGYTYLLDGECRIRWAGSGPCEGDEKEGLVRGAKRLIEELKVKRNQKLILAPPTTNARKTVETSTAATAA</sequence>
<gene>
    <name evidence="2" type="ORF">RCO7_06906</name>
</gene>
<feature type="region of interest" description="Disordered" evidence="1">
    <location>
        <begin position="69"/>
        <end position="93"/>
    </location>
</feature>
<dbReference type="FunCoup" id="A0A1E1JX90">
    <property type="interactions" value="147"/>
</dbReference>
<dbReference type="Pfam" id="PF05176">
    <property type="entry name" value="ATP-synt_10"/>
    <property type="match status" value="1"/>
</dbReference>
<comment type="caution">
    <text evidence="2">The sequence shown here is derived from an EMBL/GenBank/DDBJ whole genome shotgun (WGS) entry which is preliminary data.</text>
</comment>
<protein>
    <submittedName>
        <fullName evidence="2">Probable mitochondrial ATPase complex subunit ATP10</fullName>
    </submittedName>
</protein>
<dbReference type="STRING" id="914237.A0A1E1JX90"/>
<accession>A0A1E1JX90</accession>
<dbReference type="PANTHER" id="PTHR28106">
    <property type="entry name" value="MITOCHONDRIAL ATPASE COMPLEX SUBUNIT ATP10"/>
    <property type="match status" value="1"/>
</dbReference>
<dbReference type="InParanoid" id="A0A1E1JX90"/>
<reference evidence="3" key="1">
    <citation type="submission" date="2016-03" db="EMBL/GenBank/DDBJ databases">
        <authorList>
            <person name="Ploux O."/>
        </authorList>
    </citation>
    <scope>NUCLEOTIDE SEQUENCE [LARGE SCALE GENOMIC DNA]</scope>
    <source>
        <strain evidence="3">UK7</strain>
    </source>
</reference>
<dbReference type="Proteomes" id="UP000178129">
    <property type="component" value="Unassembled WGS sequence"/>
</dbReference>
<evidence type="ECO:0000313" key="3">
    <source>
        <dbReference type="Proteomes" id="UP000178129"/>
    </source>
</evidence>
<dbReference type="InterPro" id="IPR007849">
    <property type="entry name" value="ATP10"/>
</dbReference>
<dbReference type="AlphaFoldDB" id="A0A1E1JX90"/>
<feature type="compositionally biased region" description="Polar residues" evidence="1">
    <location>
        <begin position="83"/>
        <end position="93"/>
    </location>
</feature>
<dbReference type="GO" id="GO:0033615">
    <property type="term" value="P:mitochondrial proton-transporting ATP synthase complex assembly"/>
    <property type="evidence" value="ECO:0007669"/>
    <property type="project" value="TreeGrafter"/>
</dbReference>
<proteinExistence type="predicted"/>
<organism evidence="2 3">
    <name type="scientific">Rhynchosporium graminicola</name>
    <dbReference type="NCBI Taxonomy" id="2792576"/>
    <lineage>
        <taxon>Eukaryota</taxon>
        <taxon>Fungi</taxon>
        <taxon>Dikarya</taxon>
        <taxon>Ascomycota</taxon>
        <taxon>Pezizomycotina</taxon>
        <taxon>Leotiomycetes</taxon>
        <taxon>Helotiales</taxon>
        <taxon>Ploettnerulaceae</taxon>
        <taxon>Rhynchosporium</taxon>
    </lineage>
</organism>
<evidence type="ECO:0000313" key="2">
    <source>
        <dbReference type="EMBL" id="CZS90433.1"/>
    </source>
</evidence>
<dbReference type="PANTHER" id="PTHR28106:SF1">
    <property type="entry name" value="MITOCHONDRIAL ATPASE COMPLEX SUBUNIT ATP10"/>
    <property type="match status" value="1"/>
</dbReference>
<name>A0A1E1JX90_9HELO</name>
<keyword evidence="3" id="KW-1185">Reference proteome</keyword>
<dbReference type="EMBL" id="FJUW01000004">
    <property type="protein sequence ID" value="CZS90433.1"/>
    <property type="molecule type" value="Genomic_DNA"/>
</dbReference>
<dbReference type="GO" id="GO:0005743">
    <property type="term" value="C:mitochondrial inner membrane"/>
    <property type="evidence" value="ECO:0007669"/>
    <property type="project" value="TreeGrafter"/>
</dbReference>
<evidence type="ECO:0000256" key="1">
    <source>
        <dbReference type="SAM" id="MobiDB-lite"/>
    </source>
</evidence>